<dbReference type="WBParaSite" id="Csp11.Scaffold629.g8568.t3">
    <property type="protein sequence ID" value="Csp11.Scaffold629.g8568.t3"/>
    <property type="gene ID" value="Csp11.Scaffold629.g8568"/>
</dbReference>
<proteinExistence type="predicted"/>
<accession>A0A1I7UEQ1</accession>
<dbReference type="Proteomes" id="UP000095282">
    <property type="component" value="Unplaced"/>
</dbReference>
<dbReference type="Gene3D" id="3.80.20.20">
    <property type="entry name" value="Receptor L-domain"/>
    <property type="match status" value="3"/>
</dbReference>
<dbReference type="PANTHER" id="PTHR21662:SF59">
    <property type="entry name" value="RECEPTOR PROTEIN-TYROSINE KINASE"/>
    <property type="match status" value="1"/>
</dbReference>
<evidence type="ECO:0000256" key="1">
    <source>
        <dbReference type="SAM" id="SignalP"/>
    </source>
</evidence>
<feature type="chain" id="PRO_5009308824" evidence="1">
    <location>
        <begin position="17"/>
        <end position="611"/>
    </location>
</feature>
<organism evidence="3 4">
    <name type="scientific">Caenorhabditis tropicalis</name>
    <dbReference type="NCBI Taxonomy" id="1561998"/>
    <lineage>
        <taxon>Eukaryota</taxon>
        <taxon>Metazoa</taxon>
        <taxon>Ecdysozoa</taxon>
        <taxon>Nematoda</taxon>
        <taxon>Chromadorea</taxon>
        <taxon>Rhabditida</taxon>
        <taxon>Rhabditina</taxon>
        <taxon>Rhabditomorpha</taxon>
        <taxon>Rhabditoidea</taxon>
        <taxon>Rhabditidae</taxon>
        <taxon>Peloderinae</taxon>
        <taxon>Caenorhabditis</taxon>
    </lineage>
</organism>
<keyword evidence="3" id="KW-1185">Reference proteome</keyword>
<keyword evidence="1" id="KW-0732">Signal</keyword>
<dbReference type="InterPro" id="IPR000494">
    <property type="entry name" value="Rcpt_L-dom"/>
</dbReference>
<reference evidence="4" key="1">
    <citation type="submission" date="2016-11" db="UniProtKB">
        <authorList>
            <consortium name="WormBaseParasite"/>
        </authorList>
    </citation>
    <scope>IDENTIFICATION</scope>
</reference>
<feature type="domain" description="Receptor L-domain" evidence="2">
    <location>
        <begin position="237"/>
        <end position="321"/>
    </location>
</feature>
<feature type="signal peptide" evidence="1">
    <location>
        <begin position="1"/>
        <end position="16"/>
    </location>
</feature>
<dbReference type="InterPro" id="IPR053079">
    <property type="entry name" value="SPS2_domain"/>
</dbReference>
<dbReference type="SUPFAM" id="SSF52058">
    <property type="entry name" value="L domain-like"/>
    <property type="match status" value="4"/>
</dbReference>
<sequence>MYLAFILLIPFSIQYTYDPGIPKSFFKDKKCGEKCIFDAGTLTRNTSKTFPKTCETVCADLKINENCDLTEKELTDIFKNMKRFLGRVSIEKTNYTSGKFLAGLESIECDDRGSFSFFNNEHLKELGLINLTSIACYDFSILYNSMNTLNLPKLKVKSLNSVSIPSFQIIKKPGYRSKDANIWLSEDSSEFCLKTEEMDIFMENIDVNVATADVKYCQPLLTDKMCKETKEGCIGMIGNVEIGPDTDLNAFKTVERIYGNLVINGTEIRDLGFLKSLEYVTDVDPGGPIIIENNPNLVNITFPKLKKIRGEIHFNDNNEVLASLPKYCKALSKSMNIDVGKILVDGMGCDDNLDFGVVTWEQNSQLLELGFLNLTSISCAMVDISANVNLKRLNMPNLKTMLYPPVMNYFMLLDNSPNLCVTTDEMAVTFDIYDHFTAKYCEPVFNDKLCKEPRNGCTELIGEVEIGPNTDLEAFKTIERIYGTLIIRGTDIEDFEFLESLQYVAALEAWDHAILVIDTPNLINVTFPKLQKVRAEIKDFIKFCYVNETISLEGLYNELEDYTEMEYYNITVNSDRCSGYRNVSSEDSSTRYSIPLIIMIIALSYEFIIYY</sequence>
<feature type="domain" description="Receptor L-domain" evidence="2">
    <location>
        <begin position="456"/>
        <end position="544"/>
    </location>
</feature>
<dbReference type="PANTHER" id="PTHR21662">
    <property type="entry name" value="RECEPTOR PROTEIN-TYROSINE KINASE"/>
    <property type="match status" value="1"/>
</dbReference>
<evidence type="ECO:0000313" key="4">
    <source>
        <dbReference type="WBParaSite" id="Csp11.Scaffold629.g8568.t3"/>
    </source>
</evidence>
<feature type="domain" description="Receptor L-domain" evidence="2">
    <location>
        <begin position="54"/>
        <end position="145"/>
    </location>
</feature>
<evidence type="ECO:0000259" key="2">
    <source>
        <dbReference type="Pfam" id="PF01030"/>
    </source>
</evidence>
<evidence type="ECO:0000313" key="3">
    <source>
        <dbReference type="Proteomes" id="UP000095282"/>
    </source>
</evidence>
<dbReference type="AlphaFoldDB" id="A0A1I7UEQ1"/>
<dbReference type="InterPro" id="IPR036941">
    <property type="entry name" value="Rcpt_L-dom_sf"/>
</dbReference>
<protein>
    <submittedName>
        <fullName evidence="4">Recep_L_domain domain-containing protein</fullName>
    </submittedName>
</protein>
<name>A0A1I7UEQ1_9PELO</name>
<dbReference type="Pfam" id="PF01030">
    <property type="entry name" value="Recep_L_domain"/>
    <property type="match status" value="3"/>
</dbReference>